<dbReference type="PANTHER" id="PTHR23513">
    <property type="entry name" value="INTEGRAL MEMBRANE EFFLUX PROTEIN-RELATED"/>
    <property type="match status" value="1"/>
</dbReference>
<evidence type="ECO:0000256" key="4">
    <source>
        <dbReference type="ARBA" id="ARBA00022989"/>
    </source>
</evidence>
<gene>
    <name evidence="8" type="ORF">GCM10025876_19810</name>
</gene>
<dbReference type="SUPFAM" id="SSF103473">
    <property type="entry name" value="MFS general substrate transporter"/>
    <property type="match status" value="1"/>
</dbReference>
<proteinExistence type="predicted"/>
<dbReference type="Proteomes" id="UP001157125">
    <property type="component" value="Unassembled WGS sequence"/>
</dbReference>
<evidence type="ECO:0000256" key="3">
    <source>
        <dbReference type="ARBA" id="ARBA00022692"/>
    </source>
</evidence>
<sequence>MLACAPSPASLAEGVRYLHARVTPWHALGVMAAQRLLYGLMFVASILISRHVLGDPDHPEQALGAFSVVVAVAAAGFGLAAVLTPLLGDRFSRHSWILVCLGVGASGQVLLALSDAAWALLAAAVIVSFGVQGAKIAVDTIVQRDTDDRYRGRAFTLYDMAYNVAFVGAAVIAGFTLPDDGYSAPLMACVAGAYVLVALVWARAPRQAASIDV</sequence>
<evidence type="ECO:0000256" key="1">
    <source>
        <dbReference type="ARBA" id="ARBA00004651"/>
    </source>
</evidence>
<keyword evidence="9" id="KW-1185">Reference proteome</keyword>
<keyword evidence="2" id="KW-1003">Cell membrane</keyword>
<keyword evidence="4 6" id="KW-1133">Transmembrane helix</keyword>
<keyword evidence="5 6" id="KW-0472">Membrane</keyword>
<dbReference type="InterPro" id="IPR036259">
    <property type="entry name" value="MFS_trans_sf"/>
</dbReference>
<keyword evidence="3 6" id="KW-0812">Transmembrane</keyword>
<feature type="transmembrane region" description="Helical" evidence="6">
    <location>
        <begin position="36"/>
        <end position="53"/>
    </location>
</feature>
<evidence type="ECO:0000256" key="5">
    <source>
        <dbReference type="ARBA" id="ARBA00023136"/>
    </source>
</evidence>
<evidence type="ECO:0000313" key="9">
    <source>
        <dbReference type="Proteomes" id="UP001157125"/>
    </source>
</evidence>
<evidence type="ECO:0000256" key="2">
    <source>
        <dbReference type="ARBA" id="ARBA00022475"/>
    </source>
</evidence>
<dbReference type="InterPro" id="IPR020846">
    <property type="entry name" value="MFS_dom"/>
</dbReference>
<protein>
    <recommendedName>
        <fullName evidence="7">Major facilitator superfamily (MFS) profile domain-containing protein</fullName>
    </recommendedName>
</protein>
<comment type="caution">
    <text evidence="8">The sequence shown here is derived from an EMBL/GenBank/DDBJ whole genome shotgun (WGS) entry which is preliminary data.</text>
</comment>
<feature type="transmembrane region" description="Helical" evidence="6">
    <location>
        <begin position="65"/>
        <end position="88"/>
    </location>
</feature>
<feature type="transmembrane region" description="Helical" evidence="6">
    <location>
        <begin position="182"/>
        <end position="202"/>
    </location>
</feature>
<name>A0ABQ6IF50_9MICO</name>
<evidence type="ECO:0000259" key="7">
    <source>
        <dbReference type="PROSITE" id="PS50850"/>
    </source>
</evidence>
<dbReference type="InterPro" id="IPR011701">
    <property type="entry name" value="MFS"/>
</dbReference>
<dbReference type="Pfam" id="PF07690">
    <property type="entry name" value="MFS_1"/>
    <property type="match status" value="1"/>
</dbReference>
<accession>A0ABQ6IF50</accession>
<dbReference type="PROSITE" id="PS50850">
    <property type="entry name" value="MFS"/>
    <property type="match status" value="1"/>
</dbReference>
<feature type="transmembrane region" description="Helical" evidence="6">
    <location>
        <begin position="119"/>
        <end position="142"/>
    </location>
</feature>
<feature type="domain" description="Major facilitator superfamily (MFS) profile" evidence="7">
    <location>
        <begin position="27"/>
        <end position="213"/>
    </location>
</feature>
<dbReference type="EMBL" id="BSUN01000001">
    <property type="protein sequence ID" value="GMA35777.1"/>
    <property type="molecule type" value="Genomic_DNA"/>
</dbReference>
<feature type="transmembrane region" description="Helical" evidence="6">
    <location>
        <begin position="154"/>
        <end position="176"/>
    </location>
</feature>
<feature type="transmembrane region" description="Helical" evidence="6">
    <location>
        <begin position="95"/>
        <end position="113"/>
    </location>
</feature>
<dbReference type="Gene3D" id="1.20.1250.20">
    <property type="entry name" value="MFS general substrate transporter like domains"/>
    <property type="match status" value="1"/>
</dbReference>
<comment type="subcellular location">
    <subcellularLocation>
        <location evidence="1">Cell membrane</location>
        <topology evidence="1">Multi-pass membrane protein</topology>
    </subcellularLocation>
</comment>
<organism evidence="8 9">
    <name type="scientific">Demequina litorisediminis</name>
    <dbReference type="NCBI Taxonomy" id="1849022"/>
    <lineage>
        <taxon>Bacteria</taxon>
        <taxon>Bacillati</taxon>
        <taxon>Actinomycetota</taxon>
        <taxon>Actinomycetes</taxon>
        <taxon>Micrococcales</taxon>
        <taxon>Demequinaceae</taxon>
        <taxon>Demequina</taxon>
    </lineage>
</organism>
<evidence type="ECO:0000256" key="6">
    <source>
        <dbReference type="SAM" id="Phobius"/>
    </source>
</evidence>
<evidence type="ECO:0000313" key="8">
    <source>
        <dbReference type="EMBL" id="GMA35777.1"/>
    </source>
</evidence>
<dbReference type="PANTHER" id="PTHR23513:SF17">
    <property type="entry name" value="MEMBRANE PROTEIN"/>
    <property type="match status" value="1"/>
</dbReference>
<reference evidence="9" key="1">
    <citation type="journal article" date="2019" name="Int. J. Syst. Evol. Microbiol.">
        <title>The Global Catalogue of Microorganisms (GCM) 10K type strain sequencing project: providing services to taxonomists for standard genome sequencing and annotation.</title>
        <authorList>
            <consortium name="The Broad Institute Genomics Platform"/>
            <consortium name="The Broad Institute Genome Sequencing Center for Infectious Disease"/>
            <person name="Wu L."/>
            <person name="Ma J."/>
        </authorList>
    </citation>
    <scope>NUCLEOTIDE SEQUENCE [LARGE SCALE GENOMIC DNA]</scope>
    <source>
        <strain evidence="9">NBRC 112299</strain>
    </source>
</reference>